<protein>
    <recommendedName>
        <fullName evidence="5">RxLR effector protein</fullName>
    </recommendedName>
</protein>
<sequence>MSRRLQLSDSGKTIDDVFNLLKVDEERLPMSHSYLVSFAFLVFVVVIDADSSLTGPKSTLASELQPNYSKGDTFQTTNEIDITVARLLRTNKASDEGHTEERAGGISVSSFEKFKSAIMPSKGTPKKLEKWLQKGKSADASFKRFHLDKLGTFLFDKRHFAVWVDYADKLSAKFPEMSAISTLTTQVPL</sequence>
<evidence type="ECO:0000256" key="4">
    <source>
        <dbReference type="ARBA" id="ARBA00022729"/>
    </source>
</evidence>
<keyword evidence="3 5" id="KW-0964">Secreted</keyword>
<evidence type="ECO:0000313" key="7">
    <source>
        <dbReference type="Proteomes" id="UP000198211"/>
    </source>
</evidence>
<dbReference type="AlphaFoldDB" id="A0A225V1Y2"/>
<proteinExistence type="inferred from homology"/>
<accession>A0A225V1Y2</accession>
<organism evidence="6 7">
    <name type="scientific">Phytophthora megakarya</name>
    <dbReference type="NCBI Taxonomy" id="4795"/>
    <lineage>
        <taxon>Eukaryota</taxon>
        <taxon>Sar</taxon>
        <taxon>Stramenopiles</taxon>
        <taxon>Oomycota</taxon>
        <taxon>Peronosporomycetes</taxon>
        <taxon>Peronosporales</taxon>
        <taxon>Peronosporaceae</taxon>
        <taxon>Phytophthora</taxon>
    </lineage>
</organism>
<dbReference type="InterPro" id="IPR031825">
    <property type="entry name" value="RXLR"/>
</dbReference>
<name>A0A225V1Y2_9STRA</name>
<comment type="caution">
    <text evidence="6">The sequence shown here is derived from an EMBL/GenBank/DDBJ whole genome shotgun (WGS) entry which is preliminary data.</text>
</comment>
<dbReference type="EMBL" id="NBNE01008887">
    <property type="protein sequence ID" value="OWY98988.1"/>
    <property type="molecule type" value="Genomic_DNA"/>
</dbReference>
<comment type="function">
    <text evidence="5">Effector that suppresses plant defense responses during pathogen infection.</text>
</comment>
<evidence type="ECO:0000313" key="6">
    <source>
        <dbReference type="EMBL" id="OWY98988.1"/>
    </source>
</evidence>
<evidence type="ECO:0000256" key="2">
    <source>
        <dbReference type="ARBA" id="ARBA00010400"/>
    </source>
</evidence>
<dbReference type="Proteomes" id="UP000198211">
    <property type="component" value="Unassembled WGS sequence"/>
</dbReference>
<evidence type="ECO:0000256" key="1">
    <source>
        <dbReference type="ARBA" id="ARBA00004613"/>
    </source>
</evidence>
<keyword evidence="4" id="KW-0732">Signal</keyword>
<evidence type="ECO:0000256" key="5">
    <source>
        <dbReference type="RuleBase" id="RU367124"/>
    </source>
</evidence>
<reference evidence="7" key="1">
    <citation type="submission" date="2017-03" db="EMBL/GenBank/DDBJ databases">
        <title>Phytopthora megakarya and P. palmivora, two closely related causual agents of cacao black pod achieved similar genome size and gene model numbers by different mechanisms.</title>
        <authorList>
            <person name="Ali S."/>
            <person name="Shao J."/>
            <person name="Larry D.J."/>
            <person name="Kronmiller B."/>
            <person name="Shen D."/>
            <person name="Strem M.D."/>
            <person name="Melnick R.L."/>
            <person name="Guiltinan M.J."/>
            <person name="Tyler B.M."/>
            <person name="Meinhardt L.W."/>
            <person name="Bailey B.A."/>
        </authorList>
    </citation>
    <scope>NUCLEOTIDE SEQUENCE [LARGE SCALE GENOMIC DNA]</scope>
    <source>
        <strain evidence="7">zdho120</strain>
    </source>
</reference>
<keyword evidence="7" id="KW-1185">Reference proteome</keyword>
<comment type="similarity">
    <text evidence="2 5">Belongs to the RxLR effector family.</text>
</comment>
<dbReference type="Pfam" id="PF16810">
    <property type="entry name" value="RXLR"/>
    <property type="match status" value="1"/>
</dbReference>
<comment type="domain">
    <text evidence="5">The RxLR-dEER motif acts to carry the protein into the host cell cytoplasm through binding to cell surface phosphatidylinositol-3-phosphate.</text>
</comment>
<comment type="subcellular location">
    <subcellularLocation>
        <location evidence="1 5">Secreted</location>
    </subcellularLocation>
</comment>
<dbReference type="OrthoDB" id="127322at2759"/>
<gene>
    <name evidence="6" type="ORF">PHMEG_00030096</name>
</gene>
<evidence type="ECO:0000256" key="3">
    <source>
        <dbReference type="ARBA" id="ARBA00022525"/>
    </source>
</evidence>